<proteinExistence type="predicted"/>
<reference evidence="1 2" key="1">
    <citation type="journal article" date="2017" name="Infect. Genet. Evol.">
        <title>Comparative genome analysis of fish pathogen Flavobacterium columnare reveals extensive sequence diversity within the species.</title>
        <authorList>
            <person name="Kayansamruaj P."/>
            <person name="Dong H.T."/>
            <person name="Hirono I."/>
            <person name="Kondo H."/>
            <person name="Senapin S."/>
            <person name="Rodkhum C."/>
        </authorList>
    </citation>
    <scope>NUCLEOTIDE SEQUENCE [LARGE SCALE GENOMIC DNA]</scope>
    <source>
        <strain evidence="1 2">1214</strain>
    </source>
</reference>
<name>A0A246G7K3_9FLAO</name>
<gene>
    <name evidence="1" type="ORF">BWK62_14200</name>
</gene>
<evidence type="ECO:0000313" key="2">
    <source>
        <dbReference type="Proteomes" id="UP000198034"/>
    </source>
</evidence>
<comment type="caution">
    <text evidence="1">The sequence shown here is derived from an EMBL/GenBank/DDBJ whole genome shotgun (WGS) entry which is preliminary data.</text>
</comment>
<dbReference type="EMBL" id="MTCY01000068">
    <property type="protein sequence ID" value="OWP74501.1"/>
    <property type="molecule type" value="Genomic_DNA"/>
</dbReference>
<evidence type="ECO:0000313" key="1">
    <source>
        <dbReference type="EMBL" id="OWP74501.1"/>
    </source>
</evidence>
<sequence length="289" mass="33338">MSIKKKHLLEIDNFHMTSSSAKKAVAKELLECGYASPKGGWEKFSLKIGENKRTFNEMVKTARETGITPYYLNLISNGDDVFEGFRIGISSPSESFNTLTATYAGFKKTLKFPASHKPAEYEIVKDILFYREECALYSDEYDFEFCTRYYRAYLSTCISLIDAFINRHILVYKHNEFKIDEVKELEKIINLEDKIELFLKISCGKELASINGGVEWKDFKSLKKMRNEIIHINEPSLGYNISEFAEHLNYVRNGVGGLLLKIRKAQNKKTLGFIEQLRTAPKVNYKKLQ</sequence>
<dbReference type="Proteomes" id="UP000198034">
    <property type="component" value="Unassembled WGS sequence"/>
</dbReference>
<protein>
    <submittedName>
        <fullName evidence="1">Uncharacterized protein</fullName>
    </submittedName>
</protein>
<dbReference type="AlphaFoldDB" id="A0A246G7K3"/>
<accession>A0A246G7K3</accession>
<organism evidence="1 2">
    <name type="scientific">Flavobacterium columnare</name>
    <dbReference type="NCBI Taxonomy" id="996"/>
    <lineage>
        <taxon>Bacteria</taxon>
        <taxon>Pseudomonadati</taxon>
        <taxon>Bacteroidota</taxon>
        <taxon>Flavobacteriia</taxon>
        <taxon>Flavobacteriales</taxon>
        <taxon>Flavobacteriaceae</taxon>
        <taxon>Flavobacterium</taxon>
    </lineage>
</organism>